<keyword evidence="5" id="KW-0460">Magnesium</keyword>
<comment type="subunit">
    <text evidence="3">Homodimer.</text>
</comment>
<proteinExistence type="evidence at transcript level"/>
<evidence type="ECO:0000256" key="3">
    <source>
        <dbReference type="ARBA" id="ARBA00011738"/>
    </source>
</evidence>
<dbReference type="EMBL" id="MH626620">
    <property type="protein sequence ID" value="AZB50373.1"/>
    <property type="molecule type" value="mRNA"/>
</dbReference>
<dbReference type="Gene3D" id="1.10.600.10">
    <property type="entry name" value="Farnesyl Diphosphate Synthase"/>
    <property type="match status" value="1"/>
</dbReference>
<name>A0A3G6V9U2_ORIMA</name>
<evidence type="ECO:0000256" key="5">
    <source>
        <dbReference type="ARBA" id="ARBA00022842"/>
    </source>
</evidence>
<evidence type="ECO:0000256" key="1">
    <source>
        <dbReference type="ARBA" id="ARBA00004721"/>
    </source>
</evidence>
<evidence type="ECO:0000259" key="8">
    <source>
        <dbReference type="Pfam" id="PF03936"/>
    </source>
</evidence>
<evidence type="ECO:0000256" key="4">
    <source>
        <dbReference type="ARBA" id="ARBA00022723"/>
    </source>
</evidence>
<organism evidence="9">
    <name type="scientific">Origanum majorana</name>
    <name type="common">Sweet marjoram</name>
    <name type="synonym">Majorana hortensis</name>
    <dbReference type="NCBI Taxonomy" id="268884"/>
    <lineage>
        <taxon>Eukaryota</taxon>
        <taxon>Viridiplantae</taxon>
        <taxon>Streptophyta</taxon>
        <taxon>Embryophyta</taxon>
        <taxon>Tracheophyta</taxon>
        <taxon>Spermatophyta</taxon>
        <taxon>Magnoliopsida</taxon>
        <taxon>eudicotyledons</taxon>
        <taxon>Gunneridae</taxon>
        <taxon>Pentapetalae</taxon>
        <taxon>asterids</taxon>
        <taxon>lamiids</taxon>
        <taxon>Lamiales</taxon>
        <taxon>Lamiaceae</taxon>
        <taxon>Nepetoideae</taxon>
        <taxon>Mentheae</taxon>
        <taxon>Origanum</taxon>
    </lineage>
</organism>
<feature type="domain" description="Terpene synthase N-terminal" evidence="7">
    <location>
        <begin position="85"/>
        <end position="236"/>
    </location>
</feature>
<dbReference type="InterPro" id="IPR001906">
    <property type="entry name" value="Terpene_synth_N"/>
</dbReference>
<dbReference type="Pfam" id="PF03936">
    <property type="entry name" value="Terpene_synth_C"/>
    <property type="match status" value="1"/>
</dbReference>
<comment type="pathway">
    <text evidence="1">Secondary metabolite biosynthesis; terpenoid biosynthesis.</text>
</comment>
<keyword evidence="4" id="KW-0479">Metal-binding</keyword>
<dbReference type="SUPFAM" id="SSF48576">
    <property type="entry name" value="Terpenoid synthases"/>
    <property type="match status" value="1"/>
</dbReference>
<dbReference type="GO" id="GO:0009507">
    <property type="term" value="C:chloroplast"/>
    <property type="evidence" value="ECO:0007669"/>
    <property type="project" value="TreeGrafter"/>
</dbReference>
<comment type="similarity">
    <text evidence="2">Belongs to the terpene synthase family.</text>
</comment>
<dbReference type="InterPro" id="IPR036965">
    <property type="entry name" value="Terpene_synth_N_sf"/>
</dbReference>
<sequence length="604" mass="70998">MVSACLKLKNNPFLDHRFRKSSNGFSVNFPATMLTTVKCSRDNSEDLIAKIKERMNEKFVTVPAREYSVIEHRNPKPAWCGGLQSKTVIEEEVCSRLFLVEHLQDLGVDRFFQSEIQHILHHTFRLWQQKDEQVFKDVTCRAMAFRLLRLEGYHVSSGELGEYVDEEKFFRTVRLEWRSTDTILELYKASQVRLPEDDNDNSNILKNLHEWTFIFLKEQLRRKTILDKGLERKVEFYLKNYHGILDAVKHRRSLDHTRFWKTTAYNPAVYDEDLFRLSAQDFMARQAQSQKELEMLLKWYDECRLDKMEYGRNVIHVSHFLNANNFPDPRLSETRLSFAKTMTLVTRLDDFFDHHGSREDSVLIIELIRQWNEPSTITTIFPSEEVEILYSALHSTVTDIAEKAYPIQGRCIKSLIIHLWVEILSSFMSEMDSCTAETQPDFHEYLGFAWISIGCRICILIAIHFLGEKVSQQMVMGAECTELCRHVSTIARLLNDLQTFKKEREERKVNSVIIQLKGDKISEEVAVSNIERMVEYHRKELLKMVVRREGSLVPKRCKDVFWKSCNIAYYLYAFTDEFTSPQQMKEDMKLLFRDPINCVPSIPS</sequence>
<evidence type="ECO:0000256" key="6">
    <source>
        <dbReference type="ARBA" id="ARBA00023239"/>
    </source>
</evidence>
<evidence type="ECO:0000313" key="9">
    <source>
        <dbReference type="EMBL" id="AZB50373.1"/>
    </source>
</evidence>
<dbReference type="GO" id="GO:0000287">
    <property type="term" value="F:magnesium ion binding"/>
    <property type="evidence" value="ECO:0007669"/>
    <property type="project" value="InterPro"/>
</dbReference>
<reference evidence="9" key="1">
    <citation type="submission" date="2018-07" db="EMBL/GenBank/DDBJ databases">
        <title>A database-driven approach sheds light on diterpene synthase diversification in Lamiaceae.</title>
        <authorList>
            <person name="Johnson S.R."/>
            <person name="Bhat W.W."/>
            <person name="Bibik J."/>
            <person name="Zhao D."/>
            <person name="Turmo A."/>
            <person name="Hamberger B."/>
            <person name="Buell C.R."/>
            <person name="Hamberger B."/>
        </authorList>
    </citation>
    <scope>NUCLEOTIDE SEQUENCE</scope>
</reference>
<dbReference type="GO" id="GO:0010333">
    <property type="term" value="F:terpene synthase activity"/>
    <property type="evidence" value="ECO:0007669"/>
    <property type="project" value="InterPro"/>
</dbReference>
<dbReference type="Pfam" id="PF01397">
    <property type="entry name" value="Terpene_synth"/>
    <property type="match status" value="1"/>
</dbReference>
<dbReference type="InterPro" id="IPR008930">
    <property type="entry name" value="Terpenoid_cyclase/PrenylTrfase"/>
</dbReference>
<evidence type="ECO:0000259" key="7">
    <source>
        <dbReference type="Pfam" id="PF01397"/>
    </source>
</evidence>
<dbReference type="AlphaFoldDB" id="A0A3G6V9U2"/>
<dbReference type="InterPro" id="IPR008949">
    <property type="entry name" value="Isoprenoid_synthase_dom_sf"/>
</dbReference>
<dbReference type="PANTHER" id="PTHR31739">
    <property type="entry name" value="ENT-COPALYL DIPHOSPHATE SYNTHASE, CHLOROPLASTIC"/>
    <property type="match status" value="1"/>
</dbReference>
<evidence type="ECO:0000256" key="2">
    <source>
        <dbReference type="ARBA" id="ARBA00006333"/>
    </source>
</evidence>
<keyword evidence="6" id="KW-0456">Lyase</keyword>
<dbReference type="Gene3D" id="1.50.10.130">
    <property type="entry name" value="Terpene synthase, N-terminal domain"/>
    <property type="match status" value="1"/>
</dbReference>
<dbReference type="SUPFAM" id="SSF48239">
    <property type="entry name" value="Terpenoid cyclases/Protein prenyltransferases"/>
    <property type="match status" value="1"/>
</dbReference>
<accession>A0A3G6V9U2</accession>
<dbReference type="InterPro" id="IPR050148">
    <property type="entry name" value="Terpene_synthase-like"/>
</dbReference>
<feature type="domain" description="Terpene synthase metal-binding" evidence="8">
    <location>
        <begin position="302"/>
        <end position="540"/>
    </location>
</feature>
<dbReference type="InterPro" id="IPR005630">
    <property type="entry name" value="Terpene_synthase_metal-bd"/>
</dbReference>
<dbReference type="GO" id="GO:0009686">
    <property type="term" value="P:gibberellin biosynthetic process"/>
    <property type="evidence" value="ECO:0007669"/>
    <property type="project" value="TreeGrafter"/>
</dbReference>
<protein>
    <submittedName>
        <fullName evidence="9">Terpene synthase 5</fullName>
    </submittedName>
</protein>
<dbReference type="PANTHER" id="PTHR31739:SF33">
    <property type="entry name" value="CIS-ABIENOL SYNTHASE, CHLOROPLASTIC"/>
    <property type="match status" value="1"/>
</dbReference>